<dbReference type="FunFam" id="3.40.50.980:FF:000002">
    <property type="entry name" value="Enterobactin synthetase component F"/>
    <property type="match status" value="2"/>
</dbReference>
<evidence type="ECO:0000259" key="6">
    <source>
        <dbReference type="PROSITE" id="PS50075"/>
    </source>
</evidence>
<dbReference type="Pfam" id="PF13193">
    <property type="entry name" value="AMP-binding_C"/>
    <property type="match status" value="4"/>
</dbReference>
<dbReference type="FunFam" id="1.10.1200.10:FF:000005">
    <property type="entry name" value="Nonribosomal peptide synthetase 1"/>
    <property type="match status" value="3"/>
</dbReference>
<dbReference type="PROSITE" id="PS00455">
    <property type="entry name" value="AMP_BINDING"/>
    <property type="match status" value="4"/>
</dbReference>
<dbReference type="InterPro" id="IPR000873">
    <property type="entry name" value="AMP-dep_synth/lig_dom"/>
</dbReference>
<proteinExistence type="inferred from homology"/>
<feature type="compositionally biased region" description="Basic and acidic residues" evidence="5">
    <location>
        <begin position="4082"/>
        <end position="4091"/>
    </location>
</feature>
<accession>A0A2P8CZM7</accession>
<comment type="caution">
    <text evidence="7">The sequence shown here is derived from an EMBL/GenBank/DDBJ whole genome shotgun (WGS) entry which is preliminary data.</text>
</comment>
<dbReference type="FunFam" id="3.30.300.30:FF:000010">
    <property type="entry name" value="Enterobactin synthetase component F"/>
    <property type="match status" value="2"/>
</dbReference>
<dbReference type="InterPro" id="IPR001242">
    <property type="entry name" value="Condensation_dom"/>
</dbReference>
<dbReference type="SUPFAM" id="SSF56801">
    <property type="entry name" value="Acetyl-CoA synthetase-like"/>
    <property type="match status" value="4"/>
</dbReference>
<dbReference type="NCBIfam" id="NF003417">
    <property type="entry name" value="PRK04813.1"/>
    <property type="match status" value="4"/>
</dbReference>
<dbReference type="CDD" id="cd19531">
    <property type="entry name" value="LCL_NRPS-like"/>
    <property type="match status" value="3"/>
</dbReference>
<comment type="cofactor">
    <cofactor evidence="1">
        <name>pantetheine 4'-phosphate</name>
        <dbReference type="ChEBI" id="CHEBI:47942"/>
    </cofactor>
</comment>
<dbReference type="Pfam" id="PF00501">
    <property type="entry name" value="AMP-binding"/>
    <property type="match status" value="4"/>
</dbReference>
<dbReference type="Gene3D" id="3.30.300.30">
    <property type="match status" value="4"/>
</dbReference>
<dbReference type="OrthoDB" id="9765680at2"/>
<organism evidence="7 8">
    <name type="scientific">Taibaiella chishuiensis</name>
    <dbReference type="NCBI Taxonomy" id="1434707"/>
    <lineage>
        <taxon>Bacteria</taxon>
        <taxon>Pseudomonadati</taxon>
        <taxon>Bacteroidota</taxon>
        <taxon>Chitinophagia</taxon>
        <taxon>Chitinophagales</taxon>
        <taxon>Chitinophagaceae</taxon>
        <taxon>Taibaiella</taxon>
    </lineage>
</organism>
<dbReference type="InterPro" id="IPR045851">
    <property type="entry name" value="AMP-bd_C_sf"/>
</dbReference>
<feature type="region of interest" description="Disordered" evidence="5">
    <location>
        <begin position="4082"/>
        <end position="4104"/>
    </location>
</feature>
<evidence type="ECO:0000256" key="3">
    <source>
        <dbReference type="ARBA" id="ARBA00022450"/>
    </source>
</evidence>
<comment type="similarity">
    <text evidence="2">Belongs to the ATP-dependent AMP-binding enzyme family.</text>
</comment>
<dbReference type="NCBIfam" id="TIGR01733">
    <property type="entry name" value="AA-adenyl-dom"/>
    <property type="match status" value="4"/>
</dbReference>
<dbReference type="InterPro" id="IPR006162">
    <property type="entry name" value="Ppantetheine_attach_site"/>
</dbReference>
<dbReference type="GO" id="GO:0003824">
    <property type="term" value="F:catalytic activity"/>
    <property type="evidence" value="ECO:0007669"/>
    <property type="project" value="InterPro"/>
</dbReference>
<evidence type="ECO:0000256" key="5">
    <source>
        <dbReference type="SAM" id="MobiDB-lite"/>
    </source>
</evidence>
<dbReference type="Gene3D" id="1.10.1200.10">
    <property type="entry name" value="ACP-like"/>
    <property type="match status" value="4"/>
</dbReference>
<dbReference type="InterPro" id="IPR010071">
    <property type="entry name" value="AA_adenyl_dom"/>
</dbReference>
<keyword evidence="3" id="KW-0596">Phosphopantetheine</keyword>
<dbReference type="EMBL" id="PYGD01000008">
    <property type="protein sequence ID" value="PSK90438.1"/>
    <property type="molecule type" value="Genomic_DNA"/>
</dbReference>
<dbReference type="GO" id="GO:0031177">
    <property type="term" value="F:phosphopantetheine binding"/>
    <property type="evidence" value="ECO:0007669"/>
    <property type="project" value="InterPro"/>
</dbReference>
<protein>
    <submittedName>
        <fullName evidence="7">Gramicidin S synthase 2</fullName>
    </submittedName>
</protein>
<dbReference type="Pfam" id="PF00668">
    <property type="entry name" value="Condensation"/>
    <property type="match status" value="4"/>
</dbReference>
<dbReference type="GO" id="GO:0005829">
    <property type="term" value="C:cytosol"/>
    <property type="evidence" value="ECO:0007669"/>
    <property type="project" value="TreeGrafter"/>
</dbReference>
<dbReference type="FunFam" id="3.40.50.980:FF:000001">
    <property type="entry name" value="Non-ribosomal peptide synthetase"/>
    <property type="match status" value="4"/>
</dbReference>
<dbReference type="Pfam" id="PF00550">
    <property type="entry name" value="PP-binding"/>
    <property type="match status" value="4"/>
</dbReference>
<evidence type="ECO:0000313" key="8">
    <source>
        <dbReference type="Proteomes" id="UP000240572"/>
    </source>
</evidence>
<dbReference type="InterPro" id="IPR023213">
    <property type="entry name" value="CAT-like_dom_sf"/>
</dbReference>
<dbReference type="InterPro" id="IPR009081">
    <property type="entry name" value="PP-bd_ACP"/>
</dbReference>
<dbReference type="InterPro" id="IPR036736">
    <property type="entry name" value="ACP-like_sf"/>
</dbReference>
<sequence>MFPLSDNQRAIWFDQQLFPLTALYNVSAYARIRGAVAPTTLEKAINILVAKHDVFRTVFSETESVPEQKFLPVDALAPCIIGYHDFSTAPDPEAACQDWMHASATVPLAYSENKLYVFTLLKKSAAEYFWYLKLHHTIADAWSVFLVIQQTALIYEGLVSGKPDFSAFSSSYTDYIRDDLAYRASALYLEDQHYWKQRFAQVPATTAIGIKDGNSAIAGQSMRKTLYLDRPLYTRLQQLARQTGATTFHAFSALLYVYFSRINQNADLVIGVPLVNRSTEQFRNTIGLFTGILPFRIQAPAGSSFLDLVTRVKKDFLEDRAHQRFPVDEVFRIVRSKDPDQASLYDITLSFEKQELDISFAGFASETVALPHQAERMPLAVFVRENSSGKPVKIDFDFNLGCWDEHYSATFLEAFGNLVETVVDNPELEIRKLPLVTESTRHALLDPGPAPVLPDETLVSAFEKAVELYSDHTALVYEGRHFSYTALNARVNALAHYLRKHFAVQPDEIVALLIPKSDLAVIAILGILKSGAAYLPIDPAYPEERKQYMLEQSGARLLLTVTASELPAFAGGVVWMDQEGYLAERSDNPVRVNTPEHTSYIIYTSGSTGRPKGAVLRHAGVVNIVRQYQASLRISPSENCLQFASLSFDASVMEIFIAFFAGAALYPVSKDIIGDFERFKSFIGEHDIKILMLPPSYLRNLDKSALYGVRTLLTAGEPAIPRSELNLREDQEYYNVYGPTECTVCVTIYKETRNNAIVPIGRPVGNIRIFILDRHLEPLPYGVPGELFIAGVGLAKGYKDNPGLTAEKFIAAPFAPGQVLYRTGDIGRWLSDGNIEYLGRIDDQVKIRGHRIEPGEIEATLSLHPAVKNVAVVVHEKTPGEKGLYAFVLAPGLESTDVLYAFMDKRLPFFMLPDRLFFVADIPLTINGKVDKRQLMAQVVLEQAKTYQPPETETEQRVAAIWEALLDVSPVGAKDNFFRLGGHSLKAGQFINRLYKETGVLLAFSDVFHHAVLRQLAALIDQRQALLAQGCGDVPVQPAPALAFYPMSSPQKRSYLLHQAGGQELSYNMPEAFWINGQTDIAQLESAYAALIQRHEILRTAFAMRDGEPVQVIQQSVPFKIAYTEAGLEDIAGLAAAFIRPFDLSAPPLLRAQIYRFASGRQLFLFDQHHIISDGISRTIFMTELARLYKGETLSPLAFQYKDFSVWQQSFLSSPFIKEQETYWLQQFAEEVPGLNLQTDFQRPVQSTFSGKRKSLRLPDTLYAELEQAGRTTGCTMHQLLLGAFFVLLYKYCGQEDIVVGTPAAGRSRPEWENLLGMFVNTLALRAYLEGRQTFRTFLEQVRETSINALKHQDYPFELLVDRLDLKRTPGTNPLFGLMFSFLQDPAKQAPDDVLAGPLSTLPITCKFDILLEAVQQDRTVTLNLEYRTELFRDTTMAAFLDHYTRLLQDFNLNLDKCLAAIDILSPGEERQLLTGKGKESIAAYPDCTLHSLFEAQVRRVPEKTALVWQHETLTYAALNRQAEQLAAAVHPVLAATGNPVVAVLLDRSPEMIIALLGILKAGGAYLPIDPDYPADRIQYMLDDSRAGLLITPSAGVVVTGYTGQTMAMDQLDPLAVYAPVAVAPSDLAYIIYTSGSTGQPKGVMIEHRNVVQLFFNDRPLFDFTENDTWTMFHAYCFDFSVWEMYGALLFGGKLVLVPKATAQSAGDFLDLLQEQRVTVLNQTPGAFYNLSAAAADSIARVDTLRYVIFGGEALKPGKLGYWYERYPSCKLINMYGITETTVHVTYKVITGEEINLNASNIGKPLPTLSLLVLDQDGRLVPQGAAGELYVGGAGLARGYLNKPELSKERFIDHPYVPGEKLYRTGDLARIGAGGDFEYLGRKDHQVKIRGFRIELGEIESKLLLHTAVKDTLVIDLEDSATGEKYLCAYMVATGKVSVPELRKHLSAFLPDYMIPAYFVLLDHFPLTANGKTDRKRLPDPVAFADMQATVSDLPETETEKTLGLIWKEVLKRDRIGIQDHFFELGGHSLKATNAVARIFKSFGVNLPLEVFFKSPTIREQAAYIDGQQQLVAELIQPVAPRSFYPLTSSQKRLYLLHQMDAAAMGYNMPEAFRVQGQLDVKRLEHSLNALIDRHEVLRTAFEMCDGVPVQRVRDRYVFQVTHTKAAATSVPELIRDFIRPFDLAAPPLLRAQLCDLGEAGQLLLLDMHHIISDGVSSALFAEELHRLYQGESLEPLPVQYKEFAVWQQDYLASAAMAEQEQYWLQQFAAEVPVLNLQTDYPRPAVTSFKGKRIYYRLPAALSSALEQLCGRRGYTLHQVLLAAFKVLLYKYSGNDDLVVGVPAAGRTRAELHNLLGVFINTLALRSYPSGEKLLGDFLEEIKQTSLEALKNQDYPFEFLVDKLDIKRDRSRNPLFDIMFSFVHREQEGMLLGDALLEPLKDIYDSSKFDLLLEGTKTGNGIELQLEYSTALFEASTVSRFLQHYINLLQQIEPGLDQRLADLSLLGPGEKDLLLATEHTGYRADVCLHQLFEEQVKRHPAKTALVGQQEEVSYAGLDGMANRVAAAVSAALPGTRNPIVAVLLDRGTAMVATLLGILKAGAAYLPIDPDYPADRIRYMLEDSQAAALITHSDIAPVAGYEGPVIMTDRIGEAATAYTPVAVQPTDLAYIIYTSGSTGNPKGVMIEHRNVVRLLFNEHNLFDFKETDTWTLFHSYCFDFSVWEMYGALLYGGKLVIVPKETAQNPAAFLELLAAEQVTVLNQTPGSFYNIIAADQERQGTNLALRYIIFGGEALKPGKLQSWSHRYPHCRLINMYGITETTVHVTYKEITEREIAQGASNIGKPIPTLSLCILDRDHNLVPAGVAGELCISGAGLARGYLNRPELTAERFTDHPYKPGEKLYRTGDLAKRLANGDIEYLGRIDHQVKIRGFRIELGEIECRLLAHPAVQDVLVTDLEDETGSRYLCAYLTANRDTGARELQQHLAAFLPDYMVPAFFVVLEQFPLTGNGKIDRRRLPEPQTSGLSTTTYQAPATLTEQKLAGLWIQLLRLPRAGRNDHFFERGGHSLKAAQLAALIHKTFHTEISIKDIFRTPRLNDMAALIHNSAFAAHHAIQRAPSRSAYPAASAEQRLFILNRMDDAGISYNIPGMYILEGDLDLKRWNLALQSMIRRHEILRTAFVMEQGTVVQKIAEDVDFEMEIHNCADDDLDAFIHDFIRPFDLGEAPLLRVTLIRTGSGAYYFLFDIHHIISDGVSMDVFMQELAMIYGGSELPALNIHARDFAVWQQQWLQTPQARMQEAFWKAQFEQEAPVLNMPADFIRPPVKSYEGALYRFAIPAPVAREIDQLCRENGVTPFMIMLAAFNILLAKYSGQDDIVIGTAVAGRSHADVQDLIGMLVNTLPLRNFPTPGKSFTGFIQEIRENCLQAFEHQDYPFEALLDRLDVKRDRSRNPLFDYMITYRPEDKQELPFADLLLRQVPLPHHIAKMDLSLDICAAADDSLTVSVEYATKLYTAATIQRLAGHFNRILEQVTANPGSTIAAIGLITPEEKTQILQAFNDTDAVFAARTHGLVRQSETGESLSGQATGLMPGSARDVYSVFEENAKRYPGHIAVATEDAAISYRELQERVAILAAKLIAEGCGPEKIIGVYTDRSIAMMTGILAIFKAGGAYLPIDPEYPLERIRYMLEDSGAIFVLTQKQHAPKLDFAPGLVLLDDPASFAGPAMPQGRNGSPGNLAYVIYTSGSTGKPKGVQIEHHSLYNFLFASAVNYTAGFSDADVCLSISSVSFDVTMLELFMPLVFGAKLVLVNREKLYDVRALAQVIVAQKVTFCYIAPSLLQPLYEALKDSAPIALNKIDVGAEPIKDTVLELCCTLNEHMQIMNGYGPTEATVACSWYPYQPGNAKGTYVSIGKPIYNMRLYILDEHQQLQPIGVPGELCIAGAGLARGYLNNPELTAEKFVDNPFVPGTKLYRTGDLAKWRPDGNIDFLGRKDHQVKIRGFRIELGEIENKLMTYPGVQQALVMDKTDNSGNKFLCAYIVSAAQPDQEALRAHLATELPVYMIPAFFVVLEQFPLTKSEKIDRRALPEPDIRQQRKGGGGPVEPANDTERQLLGIWQKVLGSDKIGVTDNFFESGGNSLKIINMLSMMQDTFGDLLKVSDLFDKPSIREQAAVVANSQPVTTGASSKRIKRLEF</sequence>
<name>A0A2P8CZM7_9BACT</name>
<dbReference type="SUPFAM" id="SSF52777">
    <property type="entry name" value="CoA-dependent acyltransferases"/>
    <property type="match status" value="8"/>
</dbReference>
<reference evidence="7 8" key="1">
    <citation type="submission" date="2018-03" db="EMBL/GenBank/DDBJ databases">
        <title>Genomic Encyclopedia of Type Strains, Phase III (KMG-III): the genomes of soil and plant-associated and newly described type strains.</title>
        <authorList>
            <person name="Whitman W."/>
        </authorList>
    </citation>
    <scope>NUCLEOTIDE SEQUENCE [LARGE SCALE GENOMIC DNA]</scope>
    <source>
        <strain evidence="7 8">CGMCC 1.12700</strain>
    </source>
</reference>
<keyword evidence="4" id="KW-0597">Phosphoprotein</keyword>
<dbReference type="CDD" id="cd17643">
    <property type="entry name" value="A_NRPS_Cytc1-like"/>
    <property type="match status" value="2"/>
</dbReference>
<dbReference type="PROSITE" id="PS00012">
    <property type="entry name" value="PHOSPHOPANTETHEINE"/>
    <property type="match status" value="2"/>
</dbReference>
<dbReference type="SMART" id="SM00823">
    <property type="entry name" value="PKS_PP"/>
    <property type="match status" value="3"/>
</dbReference>
<feature type="domain" description="Carrier" evidence="6">
    <location>
        <begin position="1994"/>
        <end position="2069"/>
    </location>
</feature>
<keyword evidence="8" id="KW-1185">Reference proteome</keyword>
<dbReference type="FunFam" id="2.30.38.10:FF:000001">
    <property type="entry name" value="Non-ribosomal peptide synthetase PvdI"/>
    <property type="match status" value="3"/>
</dbReference>
<dbReference type="RefSeq" id="WP_106524312.1">
    <property type="nucleotide sequence ID" value="NZ_PYGD01000008.1"/>
</dbReference>
<dbReference type="CDD" id="cd05930">
    <property type="entry name" value="A_NRPS"/>
    <property type="match status" value="1"/>
</dbReference>
<dbReference type="FunFam" id="3.40.50.12780:FF:000012">
    <property type="entry name" value="Non-ribosomal peptide synthetase"/>
    <property type="match status" value="4"/>
</dbReference>
<dbReference type="Proteomes" id="UP000240572">
    <property type="component" value="Unassembled WGS sequence"/>
</dbReference>
<feature type="domain" description="Carrier" evidence="6">
    <location>
        <begin position="949"/>
        <end position="1024"/>
    </location>
</feature>
<evidence type="ECO:0000256" key="1">
    <source>
        <dbReference type="ARBA" id="ARBA00001957"/>
    </source>
</evidence>
<dbReference type="SUPFAM" id="SSF47336">
    <property type="entry name" value="ACP-like"/>
    <property type="match status" value="4"/>
</dbReference>
<dbReference type="InterPro" id="IPR020845">
    <property type="entry name" value="AMP-binding_CS"/>
</dbReference>
<evidence type="ECO:0000313" key="7">
    <source>
        <dbReference type="EMBL" id="PSK90438.1"/>
    </source>
</evidence>
<dbReference type="InterPro" id="IPR025110">
    <property type="entry name" value="AMP-bd_C"/>
</dbReference>
<dbReference type="GO" id="GO:0043041">
    <property type="term" value="P:amino acid activation for nonribosomal peptide biosynthetic process"/>
    <property type="evidence" value="ECO:0007669"/>
    <property type="project" value="TreeGrafter"/>
</dbReference>
<dbReference type="Gene3D" id="3.30.559.30">
    <property type="entry name" value="Nonribosomal peptide synthetase, condensation domain"/>
    <property type="match status" value="4"/>
</dbReference>
<dbReference type="InterPro" id="IPR020806">
    <property type="entry name" value="PKS_PP-bd"/>
</dbReference>
<feature type="domain" description="Carrier" evidence="6">
    <location>
        <begin position="4101"/>
        <end position="4176"/>
    </location>
</feature>
<dbReference type="GO" id="GO:0044550">
    <property type="term" value="P:secondary metabolite biosynthetic process"/>
    <property type="evidence" value="ECO:0007669"/>
    <property type="project" value="UniProtKB-ARBA"/>
</dbReference>
<evidence type="ECO:0000256" key="4">
    <source>
        <dbReference type="ARBA" id="ARBA00022553"/>
    </source>
</evidence>
<dbReference type="PROSITE" id="PS50075">
    <property type="entry name" value="CARRIER"/>
    <property type="match status" value="4"/>
</dbReference>
<gene>
    <name evidence="7" type="ORF">B0I18_108168</name>
</gene>
<dbReference type="Gene3D" id="3.30.559.10">
    <property type="entry name" value="Chloramphenicol acetyltransferase-like domain"/>
    <property type="match status" value="4"/>
</dbReference>
<dbReference type="Gene3D" id="3.40.50.12780">
    <property type="entry name" value="N-terminal domain of ligase-like"/>
    <property type="match status" value="2"/>
</dbReference>
<feature type="domain" description="Carrier" evidence="6">
    <location>
        <begin position="3031"/>
        <end position="3106"/>
    </location>
</feature>
<dbReference type="InterPro" id="IPR042099">
    <property type="entry name" value="ANL_N_sf"/>
</dbReference>
<dbReference type="Gene3D" id="3.40.50.980">
    <property type="match status" value="4"/>
</dbReference>
<evidence type="ECO:0000256" key="2">
    <source>
        <dbReference type="ARBA" id="ARBA00006432"/>
    </source>
</evidence>
<dbReference type="PANTHER" id="PTHR45527">
    <property type="entry name" value="NONRIBOSOMAL PEPTIDE SYNTHETASE"/>
    <property type="match status" value="1"/>
</dbReference>
<dbReference type="PANTHER" id="PTHR45527:SF14">
    <property type="entry name" value="PLIPASTATIN SYNTHASE SUBUNIT B"/>
    <property type="match status" value="1"/>
</dbReference>
<dbReference type="Gene3D" id="2.30.38.10">
    <property type="entry name" value="Luciferase, Domain 3"/>
    <property type="match status" value="2"/>
</dbReference>